<keyword evidence="9 12" id="KW-0234">DNA repair</keyword>
<feature type="domain" description="RSE1/DDB1/CPSF1 second beta-propeller" evidence="15">
    <location>
        <begin position="395"/>
        <end position="704"/>
    </location>
</feature>
<dbReference type="InterPro" id="IPR050358">
    <property type="entry name" value="RSE1/DDB1/CFT1"/>
</dbReference>
<dbReference type="GO" id="GO:0035861">
    <property type="term" value="C:site of double-strand break"/>
    <property type="evidence" value="ECO:0000318"/>
    <property type="project" value="GO_Central"/>
</dbReference>
<evidence type="ECO:0000256" key="11">
    <source>
        <dbReference type="ARBA" id="ARBA00031668"/>
    </source>
</evidence>
<evidence type="ECO:0000256" key="7">
    <source>
        <dbReference type="ARBA" id="ARBA00022763"/>
    </source>
</evidence>
<comment type="function">
    <text evidence="12">Component of complexes involved in DNA repair and protein ubiquitination. May play a role in the regulation of the circadian clock.</text>
</comment>
<evidence type="ECO:0000256" key="6">
    <source>
        <dbReference type="ARBA" id="ARBA00022490"/>
    </source>
</evidence>
<dbReference type="Pfam" id="PF10433">
    <property type="entry name" value="Beta-prop_RSE1_1st"/>
    <property type="match status" value="1"/>
</dbReference>
<evidence type="ECO:0000256" key="1">
    <source>
        <dbReference type="ARBA" id="ARBA00004123"/>
    </source>
</evidence>
<proteinExistence type="inferred from homology"/>
<keyword evidence="10 12" id="KW-0539">Nucleus</keyword>
<evidence type="ECO:0000256" key="10">
    <source>
        <dbReference type="ARBA" id="ARBA00023242"/>
    </source>
</evidence>
<dbReference type="GeneID" id="6749937"/>
<dbReference type="KEGG" id="tad:TRIADDRAFT_18324"/>
<feature type="domain" description="RSE1/DDB1/CPSF1 first beta-propeller" evidence="14">
    <location>
        <begin position="16"/>
        <end position="352"/>
    </location>
</feature>
<evidence type="ECO:0000259" key="13">
    <source>
        <dbReference type="Pfam" id="PF03178"/>
    </source>
</evidence>
<keyword evidence="6" id="KW-0963">Cytoplasm</keyword>
<keyword evidence="8" id="KW-0238">DNA-binding</keyword>
<dbReference type="FunCoup" id="B3RLC6">
    <property type="interactions" value="2406"/>
</dbReference>
<dbReference type="Gene3D" id="2.130.10.10">
    <property type="entry name" value="YVTN repeat-like/Quinoprotein amine dehydrogenase"/>
    <property type="match status" value="3"/>
</dbReference>
<feature type="domain" description="RSE1/DDB1/CPSF1 C-terminal" evidence="13">
    <location>
        <begin position="787"/>
        <end position="1094"/>
    </location>
</feature>
<dbReference type="InterPro" id="IPR058543">
    <property type="entry name" value="Beta-prop_RSE1/DDB1/CPSF1_2nd"/>
</dbReference>
<dbReference type="InterPro" id="IPR018846">
    <property type="entry name" value="Beta-prop_RSE1/DDB1/CPSF1_1st"/>
</dbReference>
<evidence type="ECO:0000259" key="15">
    <source>
        <dbReference type="Pfam" id="PF23726"/>
    </source>
</evidence>
<evidence type="ECO:0000259" key="14">
    <source>
        <dbReference type="Pfam" id="PF10433"/>
    </source>
</evidence>
<dbReference type="GO" id="GO:0003677">
    <property type="term" value="F:DNA binding"/>
    <property type="evidence" value="ECO:0007669"/>
    <property type="project" value="UniProtKB-KW"/>
</dbReference>
<dbReference type="Pfam" id="PF03178">
    <property type="entry name" value="CPSF_A"/>
    <property type="match status" value="1"/>
</dbReference>
<dbReference type="GO" id="GO:0006281">
    <property type="term" value="P:DNA repair"/>
    <property type="evidence" value="ECO:0000318"/>
    <property type="project" value="GO_Central"/>
</dbReference>
<dbReference type="GO" id="GO:0005737">
    <property type="term" value="C:cytoplasm"/>
    <property type="evidence" value="ECO:0007669"/>
    <property type="project" value="UniProtKB-SubCell"/>
</dbReference>
<comment type="domain">
    <text evidence="12">The core of the protein consists of three WD40 beta-propeller domains.</text>
</comment>
<dbReference type="OMA" id="HQDFLMR"/>
<gene>
    <name evidence="16" type="ORF">TRIADDRAFT_18324</name>
</gene>
<dbReference type="InterPro" id="IPR004871">
    <property type="entry name" value="RSE1/DDB1/CPSF1_C"/>
</dbReference>
<comment type="subcellular location">
    <subcellularLocation>
        <location evidence="2">Cytoplasm</location>
    </subcellularLocation>
    <subcellularLocation>
        <location evidence="1 12">Nucleus</location>
    </subcellularLocation>
</comment>
<dbReference type="FunFam" id="2.130.10.10:FF:000592">
    <property type="entry name" value="UV-damaged DNA binding protein"/>
    <property type="match status" value="1"/>
</dbReference>
<evidence type="ECO:0000256" key="9">
    <source>
        <dbReference type="ARBA" id="ARBA00023204"/>
    </source>
</evidence>
<keyword evidence="17" id="KW-1185">Reference proteome</keyword>
<comment type="pathway">
    <text evidence="3 12">Protein modification; protein ubiquitination.</text>
</comment>
<protein>
    <recommendedName>
        <fullName evidence="5 12">DNA damage-binding protein 1</fullName>
    </recommendedName>
    <alternativeName>
        <fullName evidence="11 12">Damage-specific DNA-binding protein 1</fullName>
    </alternativeName>
</protein>
<dbReference type="InterPro" id="IPR015943">
    <property type="entry name" value="WD40/YVTN_repeat-like_dom_sf"/>
</dbReference>
<name>B3RLC6_TRIAD</name>
<evidence type="ECO:0000256" key="12">
    <source>
        <dbReference type="RuleBase" id="RU368023"/>
    </source>
</evidence>
<dbReference type="Pfam" id="PF23726">
    <property type="entry name" value="Beta-prop_RSE1_2nd"/>
    <property type="match status" value="1"/>
</dbReference>
<dbReference type="GO" id="GO:0016567">
    <property type="term" value="P:protein ubiquitination"/>
    <property type="evidence" value="ECO:0007669"/>
    <property type="project" value="UniProtKB-UniRule"/>
</dbReference>
<comment type="subunit">
    <text evidence="12">Component of the UV-DDB complex.</text>
</comment>
<dbReference type="OrthoDB" id="433457at2759"/>
<dbReference type="PANTHER" id="PTHR10644">
    <property type="entry name" value="DNA REPAIR/RNA PROCESSING CPSF FAMILY"/>
    <property type="match status" value="1"/>
</dbReference>
<dbReference type="Proteomes" id="UP000009022">
    <property type="component" value="Unassembled WGS sequence"/>
</dbReference>
<dbReference type="InterPro" id="IPR011047">
    <property type="entry name" value="Quinoprotein_ADH-like_sf"/>
</dbReference>
<dbReference type="SUPFAM" id="SSF50998">
    <property type="entry name" value="Quinoprotein alcohol dehydrogenase-like"/>
    <property type="match status" value="1"/>
</dbReference>
<dbReference type="GO" id="GO:0043161">
    <property type="term" value="P:proteasome-mediated ubiquitin-dependent protein catabolic process"/>
    <property type="evidence" value="ECO:0000318"/>
    <property type="project" value="GO_Central"/>
</dbReference>
<evidence type="ECO:0000256" key="2">
    <source>
        <dbReference type="ARBA" id="ARBA00004496"/>
    </source>
</evidence>
<dbReference type="PhylomeDB" id="B3RLC6"/>
<evidence type="ECO:0000256" key="3">
    <source>
        <dbReference type="ARBA" id="ARBA00004906"/>
    </source>
</evidence>
<reference evidence="16 17" key="1">
    <citation type="journal article" date="2008" name="Nature">
        <title>The Trichoplax genome and the nature of placozoans.</title>
        <authorList>
            <person name="Srivastava M."/>
            <person name="Begovic E."/>
            <person name="Chapman J."/>
            <person name="Putnam N.H."/>
            <person name="Hellsten U."/>
            <person name="Kawashima T."/>
            <person name="Kuo A."/>
            <person name="Mitros T."/>
            <person name="Salamov A."/>
            <person name="Carpenter M.L."/>
            <person name="Signorovitch A.Y."/>
            <person name="Moreno M.A."/>
            <person name="Kamm K."/>
            <person name="Grimwood J."/>
            <person name="Schmutz J."/>
            <person name="Shapiro H."/>
            <person name="Grigoriev I.V."/>
            <person name="Buss L.W."/>
            <person name="Schierwater B."/>
            <person name="Dellaporta S.L."/>
            <person name="Rokhsar D.S."/>
        </authorList>
    </citation>
    <scope>NUCLEOTIDE SEQUENCE [LARGE SCALE GENOMIC DNA]</scope>
    <source>
        <strain evidence="16 17">Grell-BS-1999</strain>
    </source>
</reference>
<evidence type="ECO:0000256" key="8">
    <source>
        <dbReference type="ARBA" id="ARBA00023125"/>
    </source>
</evidence>
<accession>B3RLC6</accession>
<evidence type="ECO:0000313" key="17">
    <source>
        <dbReference type="Proteomes" id="UP000009022"/>
    </source>
</evidence>
<dbReference type="Gene3D" id="1.10.150.910">
    <property type="match status" value="1"/>
</dbReference>
<organism evidence="16 17">
    <name type="scientific">Trichoplax adhaerens</name>
    <name type="common">Trichoplax reptans</name>
    <dbReference type="NCBI Taxonomy" id="10228"/>
    <lineage>
        <taxon>Eukaryota</taxon>
        <taxon>Metazoa</taxon>
        <taxon>Placozoa</taxon>
        <taxon>Uniplacotomia</taxon>
        <taxon>Trichoplacea</taxon>
        <taxon>Trichoplacidae</taxon>
        <taxon>Trichoplax</taxon>
    </lineage>
</organism>
<dbReference type="HOGENOM" id="CLU_002893_0_1_1"/>
<dbReference type="GO" id="GO:0005634">
    <property type="term" value="C:nucleus"/>
    <property type="evidence" value="ECO:0000318"/>
    <property type="project" value="GO_Central"/>
</dbReference>
<dbReference type="RefSeq" id="XP_002107945.1">
    <property type="nucleotide sequence ID" value="XM_002107909.1"/>
</dbReference>
<evidence type="ECO:0000256" key="5">
    <source>
        <dbReference type="ARBA" id="ARBA00014577"/>
    </source>
</evidence>
<dbReference type="STRING" id="10228.B3RLC6"/>
<dbReference type="EMBL" id="DS985241">
    <property type="protein sequence ID" value="EDV28743.1"/>
    <property type="molecule type" value="Genomic_DNA"/>
</dbReference>
<keyword evidence="7 12" id="KW-0227">DNA damage</keyword>
<dbReference type="AlphaFoldDB" id="B3RLC6"/>
<dbReference type="FunFam" id="2.130.10.10:FF:000073">
    <property type="entry name" value="DNA damage-binding protein 1"/>
    <property type="match status" value="1"/>
</dbReference>
<evidence type="ECO:0000313" key="16">
    <source>
        <dbReference type="EMBL" id="EDV28743.1"/>
    </source>
</evidence>
<dbReference type="eggNOG" id="KOG1897">
    <property type="taxonomic scope" value="Eukaryota"/>
</dbReference>
<dbReference type="InParanoid" id="B3RLC6"/>
<sequence length="1134" mass="125840">MACNYVVTAHKPTAANASLFGNFTGPHDLNLIVAKNNRLDIQLVTAEGLVPLLDVGVYGRIASMQLIRPENENCDLLFILTCRYRVCILQYKPETKSIITRAYGDMKNRVSRPSETGLIGIVDPDCKVICLKLYDGWLKLIPLELDTDKEMSAEDVRLEELQVLDVKFLYGFTEPTIALIYESGQNRYLKTYEISLQNADIHRQPWNIGKVEEEAFMILPVPPPSCGMVVIGAGSISYYKGQDSLHITPASLKDRITCFGRVDSNGCRYLLGDYSGRLFMLILVQEHSQSGIKVKDLCLEYLGETSIPSCITYLDNAFAYIGSSCGDSQLIKVLNTSPDSETDSYIDVIDNFTNLGPIIDMVSVDLDKQGQSQLVTCSGFGKNASLRVLRNGIGIHELANIDLDHICGIWRLRTVSRSISEYDDVLVLSFAGHSRFLKFDGREVEETDISGFDDYKETDFAANVAFDQIVQISNESVRLAGCDGRGLLQEWKPPNGKTISKSTAGNTQIMVASGCELFYLEIGEGELKQVSNISLEHDIACIDISLKDDNERAQICAVGLWVDMSARLLLLPNLQLMLTESLGGDIIPRSIMLNRFDNEIYLLVAMGDGTLAYYLVNTTTCSLTNRKSVNLGVVHSNLYTFKSGSISNVFACSDRPTVIYINNHKLVFSNVNLKKVNFMSPFHSESFPNSLALVNDSGFIIGTIDEIQKLHIRTKPLGETTRQEESQSFGIITCRTEVPSEDDKNFVPTHQSASLLVSNRTMCPEQSDNSSSTFDSDTLSEKNIDSVLIIDQHSLDAQCALQLQDCEWGMSLISCTFENDPEAYYCVGTAFVNLEDKEPTKGNIRILKYFEGKIQQVHSKEVSGAVYCMVAFNGRLLASVNSTVSVYEWTSNKELVEETSFHNNVLALYLKTKGDFILIGDLMRSISLCAYRPMNNEIELICKNNDPNWMTAVEIIDDDSYLGGENSHNLFTCQKNSSSSEEEQKHLPTVGVYHVGEFVNVFRQGSLVMQNTVDIPDSVQGSILFGTVSGAVGVVVTLAPAMFEFVSAIANKLSTVVKGVGKIEHQFWRSFSNDRKTEPCQSFVDGDLVESFLDLSPEDMQRVANGLTIQTADGTRPAMVEDVLKTVEELSRIH</sequence>
<dbReference type="CTD" id="6749937"/>
<comment type="similarity">
    <text evidence="4 12">Belongs to the DDB1 family.</text>
</comment>
<evidence type="ECO:0000256" key="4">
    <source>
        <dbReference type="ARBA" id="ARBA00007453"/>
    </source>
</evidence>